<proteinExistence type="predicted"/>
<comment type="caution">
    <text evidence="2">The sequence shown here is derived from an EMBL/GenBank/DDBJ whole genome shotgun (WGS) entry which is preliminary data.</text>
</comment>
<dbReference type="Pfam" id="PF08940">
    <property type="entry name" value="DUF1918"/>
    <property type="match status" value="1"/>
</dbReference>
<evidence type="ECO:0000313" key="2">
    <source>
        <dbReference type="EMBL" id="GAA1205499.1"/>
    </source>
</evidence>
<organism evidence="2 3">
    <name type="scientific">Prauserella alba</name>
    <dbReference type="NCBI Taxonomy" id="176898"/>
    <lineage>
        <taxon>Bacteria</taxon>
        <taxon>Bacillati</taxon>
        <taxon>Actinomycetota</taxon>
        <taxon>Actinomycetes</taxon>
        <taxon>Pseudonocardiales</taxon>
        <taxon>Pseudonocardiaceae</taxon>
        <taxon>Prauserella</taxon>
    </lineage>
</organism>
<dbReference type="RefSeq" id="WP_253858128.1">
    <property type="nucleotide sequence ID" value="NZ_BAAALM010000008.1"/>
</dbReference>
<protein>
    <submittedName>
        <fullName evidence="2">DUF1918 domain-containing protein</fullName>
    </submittedName>
</protein>
<keyword evidence="3" id="KW-1185">Reference proteome</keyword>
<gene>
    <name evidence="2" type="ORF">GCM10009675_25370</name>
</gene>
<name>A0ABN1VCJ7_9PSEU</name>
<dbReference type="SUPFAM" id="SSF50118">
    <property type="entry name" value="Cell growth inhibitor/plasmid maintenance toxic component"/>
    <property type="match status" value="1"/>
</dbReference>
<dbReference type="Proteomes" id="UP001500467">
    <property type="component" value="Unassembled WGS sequence"/>
</dbReference>
<dbReference type="InterPro" id="IPR015035">
    <property type="entry name" value="DUF1918"/>
</dbReference>
<sequence length="92" mass="10163">MQAQAGDWLLVKSAAVGSGDELGLILETRGPGGTPPFQVRWLRDDREGLVFPGPDAVVLTAREKAAADERQRRRLERVQGEIRARLVRVSSR</sequence>
<reference evidence="2 3" key="1">
    <citation type="journal article" date="2019" name="Int. J. Syst. Evol. Microbiol.">
        <title>The Global Catalogue of Microorganisms (GCM) 10K type strain sequencing project: providing services to taxonomists for standard genome sequencing and annotation.</title>
        <authorList>
            <consortium name="The Broad Institute Genomics Platform"/>
            <consortium name="The Broad Institute Genome Sequencing Center for Infectious Disease"/>
            <person name="Wu L."/>
            <person name="Ma J."/>
        </authorList>
    </citation>
    <scope>NUCLEOTIDE SEQUENCE [LARGE SCALE GENOMIC DNA]</scope>
    <source>
        <strain evidence="2 3">JCM 13022</strain>
    </source>
</reference>
<feature type="domain" description="DUF1918" evidence="1">
    <location>
        <begin position="1"/>
        <end position="58"/>
    </location>
</feature>
<dbReference type="EMBL" id="BAAALM010000008">
    <property type="protein sequence ID" value="GAA1205499.1"/>
    <property type="molecule type" value="Genomic_DNA"/>
</dbReference>
<dbReference type="Gene3D" id="2.30.30.440">
    <property type="entry name" value="Domain of unknown function DUF1918"/>
    <property type="match status" value="1"/>
</dbReference>
<evidence type="ECO:0000259" key="1">
    <source>
        <dbReference type="Pfam" id="PF08940"/>
    </source>
</evidence>
<evidence type="ECO:0000313" key="3">
    <source>
        <dbReference type="Proteomes" id="UP001500467"/>
    </source>
</evidence>
<accession>A0ABN1VCJ7</accession>